<dbReference type="InterPro" id="IPR047141">
    <property type="entry name" value="Stealth"/>
</dbReference>
<keyword evidence="2" id="KW-0808">Transferase</keyword>
<keyword evidence="11" id="KW-1185">Reference proteome</keyword>
<feature type="transmembrane region" description="Helical" evidence="7">
    <location>
        <begin position="23"/>
        <end position="45"/>
    </location>
</feature>
<dbReference type="PROSITE" id="PS50258">
    <property type="entry name" value="LNR"/>
    <property type="match status" value="1"/>
</dbReference>
<dbReference type="Proteomes" id="UP001381693">
    <property type="component" value="Unassembled WGS sequence"/>
</dbReference>
<reference evidence="10 11" key="1">
    <citation type="submission" date="2023-11" db="EMBL/GenBank/DDBJ databases">
        <title>Halocaridina rubra genome assembly.</title>
        <authorList>
            <person name="Smith C."/>
        </authorList>
    </citation>
    <scope>NUCLEOTIDE SEQUENCE [LARGE SCALE GENOMIC DNA]</scope>
    <source>
        <strain evidence="10">EP-1</strain>
        <tissue evidence="10">Whole</tissue>
    </source>
</reference>
<proteinExistence type="inferred from homology"/>
<sequence>MKNFHKCCHRFLLDAVLTNPPPLVAVVLAVFLSVFAVGFWCAHWIDQVDLAAYKSFNVFSDNIKGENLVNRISSGLPIDVVYTWVNGSDPTLLLGLNALAHFSHNDACPLSHCLPAPYFSFLDDKSPNSVVEEIFASSDILDFERVASVHNNLPKNFTVVHLYNQSFVRTAQERVVHSLGNHSQPTQAYWTSDVGGGWGMKKRNSVIVTGAGNVSSSRLLSALFPEQTDISTRCSVFGTSAVQVIECNEPEVVRELLDTEVNPHVLPDAVIKVRPAMLLLQPDKDDHLKEVDANRFEDNEELRYSLRSLEKYAPWVRRIYLVTSGQIPYWINLDHPKLMIVTHEEIFQNKSHLPTYSSPAIESHIHRIHGLSENFLYLNDDVMLGSEVWPEDFYSPATGFKVYLSWSLPECSSGCPGSWLNDGYCDRSCNTSACEWDGGDCANNKEDEGMFEGEDDFGSDLTLDFCAPSCSDLWISDKYCDHSCNVRACGFDGGDCGLEDIKSLHEIPIPVSTNTSYILPKGVFAAWMNISKLLGEGKTVQGRHTDHAGLRSMTVNTAQGILFLLLRSNISTFIRLELEVMEVKKDQFKLETARQFNLTLIFNTSPSEEIATKTSKVNTQKPIYTARNFTFDRVAPDYVEKKLVYSPNSDSLDFSRVNVTASKLPAKLAESLLFYELLYENGDISPKAFRKKKSFLISKFMEENPHHNLMYHGDLKGLSKGNLDVSDEKEFDHAQPRKVERKQFNENKETTNKTGNGVNIFAIAKNDSLLKATNMSAYRNLHKNISARRLLAYAGNARRYIDSNQWLNSEEEEKESVENILEANKFLWENAFNENGSLGSHLGNLPWERQQLFPLNDHKNTHSPGDYVRLHSGNRQLLDMFAESLLHVNRLYNAEFGYEARRVPAHMPHLINREIMTELQKRFQEEFELTSSHKIRQANDMQYAFSYFFYLLSKKRIRTHSEIFSIFDTDKSGTLSDREIRTFLTRINDLPLHYATVQAFHNVVRNCSATHHVQPIPTPVYERYSDSDLPTVSLELVLVCEPLRALLSKLEKANVYKFTQLSDDAVQFKMVTSNISIVVHMLDEVRKHPRKFICLNSNLDPKSKDNDLIHALVQDTYESLFPVPSSFELPLNYRNRFLYIKDLQAWRRWRNFIRALIYACLASLIFLTVINFFSSELENLRRKWCRRRRRRDGFSGVRV</sequence>
<keyword evidence="3" id="KW-0677">Repeat</keyword>
<feature type="transmembrane region" description="Helical" evidence="7">
    <location>
        <begin position="1155"/>
        <end position="1174"/>
    </location>
</feature>
<dbReference type="InterPro" id="IPR021520">
    <property type="entry name" value="Stealth_CR2"/>
</dbReference>
<evidence type="ECO:0000313" key="11">
    <source>
        <dbReference type="Proteomes" id="UP001381693"/>
    </source>
</evidence>
<evidence type="ECO:0000259" key="8">
    <source>
        <dbReference type="PROSITE" id="PS50222"/>
    </source>
</evidence>
<dbReference type="PANTHER" id="PTHR24045:SF0">
    <property type="entry name" value="N-ACETYLGLUCOSAMINE-1-PHOSPHOTRANSFERASE SUBUNITS ALPHA_BETA"/>
    <property type="match status" value="1"/>
</dbReference>
<dbReference type="PROSITE" id="PS50222">
    <property type="entry name" value="EF_HAND_2"/>
    <property type="match status" value="1"/>
</dbReference>
<dbReference type="Pfam" id="PF11380">
    <property type="entry name" value="Stealth_CR2"/>
    <property type="match status" value="1"/>
</dbReference>
<evidence type="ECO:0000313" key="10">
    <source>
        <dbReference type="EMBL" id="KAK7070841.1"/>
    </source>
</evidence>
<evidence type="ECO:0000256" key="3">
    <source>
        <dbReference type="ARBA" id="ARBA00022737"/>
    </source>
</evidence>
<feature type="domain" description="LNR" evidence="9">
    <location>
        <begin position="411"/>
        <end position="447"/>
    </location>
</feature>
<dbReference type="InterPro" id="IPR000800">
    <property type="entry name" value="Notch_dom"/>
</dbReference>
<dbReference type="InterPro" id="IPR018247">
    <property type="entry name" value="EF_Hand_1_Ca_BS"/>
</dbReference>
<dbReference type="InterPro" id="IPR002048">
    <property type="entry name" value="EF_hand_dom"/>
</dbReference>
<comment type="similarity">
    <text evidence="1">Belongs to the stealth family.</text>
</comment>
<protein>
    <recommendedName>
        <fullName evidence="12">N-acetylglucosamine-1-phosphotransferase subunits alpha/beta</fullName>
    </recommendedName>
</protein>
<keyword evidence="4" id="KW-0106">Calcium</keyword>
<evidence type="ECO:0000256" key="6">
    <source>
        <dbReference type="ARBA" id="ARBA00023180"/>
    </source>
</evidence>
<organism evidence="10 11">
    <name type="scientific">Halocaridina rubra</name>
    <name type="common">Hawaiian red shrimp</name>
    <dbReference type="NCBI Taxonomy" id="373956"/>
    <lineage>
        <taxon>Eukaryota</taxon>
        <taxon>Metazoa</taxon>
        <taxon>Ecdysozoa</taxon>
        <taxon>Arthropoda</taxon>
        <taxon>Crustacea</taxon>
        <taxon>Multicrustacea</taxon>
        <taxon>Malacostraca</taxon>
        <taxon>Eumalacostraca</taxon>
        <taxon>Eucarida</taxon>
        <taxon>Decapoda</taxon>
        <taxon>Pleocyemata</taxon>
        <taxon>Caridea</taxon>
        <taxon>Atyoidea</taxon>
        <taxon>Atyidae</taxon>
        <taxon>Halocaridina</taxon>
    </lineage>
</organism>
<gene>
    <name evidence="10" type="ORF">SK128_002684</name>
</gene>
<dbReference type="GO" id="GO:0005794">
    <property type="term" value="C:Golgi apparatus"/>
    <property type="evidence" value="ECO:0007669"/>
    <property type="project" value="TreeGrafter"/>
</dbReference>
<keyword evidence="7" id="KW-1133">Transmembrane helix</keyword>
<dbReference type="Pfam" id="PF17102">
    <property type="entry name" value="Stealth_CR3"/>
    <property type="match status" value="1"/>
</dbReference>
<keyword evidence="6" id="KW-0325">Glycoprotein</keyword>
<accession>A0AAN8WUX9</accession>
<evidence type="ECO:0000256" key="5">
    <source>
        <dbReference type="ARBA" id="ARBA00023157"/>
    </source>
</evidence>
<dbReference type="SUPFAM" id="SSF47473">
    <property type="entry name" value="EF-hand"/>
    <property type="match status" value="1"/>
</dbReference>
<dbReference type="EMBL" id="JAXCGZ010015221">
    <property type="protein sequence ID" value="KAK7070841.1"/>
    <property type="molecule type" value="Genomic_DNA"/>
</dbReference>
<dbReference type="GO" id="GO:0003976">
    <property type="term" value="F:UDP-N-acetylglucosamine-lysosomal-enzyme N-acetylglucosaminephosphotransferase activity"/>
    <property type="evidence" value="ECO:0007669"/>
    <property type="project" value="TreeGrafter"/>
</dbReference>
<dbReference type="InterPro" id="IPR031357">
    <property type="entry name" value="Stealth_CR3"/>
</dbReference>
<evidence type="ECO:0000256" key="4">
    <source>
        <dbReference type="ARBA" id="ARBA00022837"/>
    </source>
</evidence>
<dbReference type="InterPro" id="IPR011992">
    <property type="entry name" value="EF-hand-dom_pair"/>
</dbReference>
<dbReference type="GO" id="GO:0046835">
    <property type="term" value="P:carbohydrate phosphorylation"/>
    <property type="evidence" value="ECO:0007669"/>
    <property type="project" value="TreeGrafter"/>
</dbReference>
<evidence type="ECO:0000256" key="2">
    <source>
        <dbReference type="ARBA" id="ARBA00022679"/>
    </source>
</evidence>
<feature type="domain" description="EF-hand" evidence="8">
    <location>
        <begin position="955"/>
        <end position="990"/>
    </location>
</feature>
<dbReference type="InterPro" id="IPR031356">
    <property type="entry name" value="Stealth_CR4"/>
</dbReference>
<dbReference type="GO" id="GO:0005509">
    <property type="term" value="F:calcium ion binding"/>
    <property type="evidence" value="ECO:0007669"/>
    <property type="project" value="InterPro"/>
</dbReference>
<evidence type="ECO:0008006" key="12">
    <source>
        <dbReference type="Google" id="ProtNLM"/>
    </source>
</evidence>
<keyword evidence="5" id="KW-1015">Disulfide bond</keyword>
<dbReference type="PANTHER" id="PTHR24045">
    <property type="match status" value="1"/>
</dbReference>
<evidence type="ECO:0000256" key="7">
    <source>
        <dbReference type="SAM" id="Phobius"/>
    </source>
</evidence>
<evidence type="ECO:0000256" key="1">
    <source>
        <dbReference type="ARBA" id="ARBA00007583"/>
    </source>
</evidence>
<dbReference type="SMART" id="SM00004">
    <property type="entry name" value="NL"/>
    <property type="match status" value="2"/>
</dbReference>
<comment type="caution">
    <text evidence="10">The sequence shown here is derived from an EMBL/GenBank/DDBJ whole genome shotgun (WGS) entry which is preliminary data.</text>
</comment>
<dbReference type="Pfam" id="PF00066">
    <property type="entry name" value="Notch"/>
    <property type="match status" value="2"/>
</dbReference>
<evidence type="ECO:0000259" key="9">
    <source>
        <dbReference type="PROSITE" id="PS50258"/>
    </source>
</evidence>
<dbReference type="PROSITE" id="PS00018">
    <property type="entry name" value="EF_HAND_1"/>
    <property type="match status" value="1"/>
</dbReference>
<dbReference type="GO" id="GO:0016256">
    <property type="term" value="P:N-glycan processing to lysosome"/>
    <property type="evidence" value="ECO:0007669"/>
    <property type="project" value="TreeGrafter"/>
</dbReference>
<dbReference type="Gene3D" id="3.30.300.320">
    <property type="match status" value="1"/>
</dbReference>
<name>A0AAN8WUX9_HALRR</name>
<dbReference type="Gene3D" id="1.10.238.10">
    <property type="entry name" value="EF-hand"/>
    <property type="match status" value="1"/>
</dbReference>
<dbReference type="InterPro" id="IPR031358">
    <property type="entry name" value="Stealth_CR1"/>
</dbReference>
<keyword evidence="7" id="KW-0472">Membrane</keyword>
<dbReference type="AlphaFoldDB" id="A0AAN8WUX9"/>
<dbReference type="Pfam" id="PF17101">
    <property type="entry name" value="Stealth_CR1"/>
    <property type="match status" value="1"/>
</dbReference>
<dbReference type="Pfam" id="PF17103">
    <property type="entry name" value="Stealth_CR4"/>
    <property type="match status" value="1"/>
</dbReference>
<keyword evidence="7" id="KW-0812">Transmembrane</keyword>